<name>A0A0D0FVS2_9SPHI</name>
<sequence length="78" mass="9572">MFNFSKTQKKYTRYIIDYEYPVGMDTRPTTLGVADNIFGRQNYYRTLSIRQFFSGLFIYMINAARRFFQRFKVWRGRL</sequence>
<dbReference type="AlphaFoldDB" id="A0A0D0FVS2"/>
<gene>
    <name evidence="1" type="ORF">TH53_14055</name>
</gene>
<evidence type="ECO:0000313" key="2">
    <source>
        <dbReference type="Proteomes" id="UP000032049"/>
    </source>
</evidence>
<dbReference type="EMBL" id="JXRA01000059">
    <property type="protein sequence ID" value="KIO76569.1"/>
    <property type="molecule type" value="Genomic_DNA"/>
</dbReference>
<proteinExistence type="predicted"/>
<comment type="caution">
    <text evidence="1">The sequence shown here is derived from an EMBL/GenBank/DDBJ whole genome shotgun (WGS) entry which is preliminary data.</text>
</comment>
<organism evidence="1 2">
    <name type="scientific">Pedobacter lusitanus</name>
    <dbReference type="NCBI Taxonomy" id="1503925"/>
    <lineage>
        <taxon>Bacteria</taxon>
        <taxon>Pseudomonadati</taxon>
        <taxon>Bacteroidota</taxon>
        <taxon>Sphingobacteriia</taxon>
        <taxon>Sphingobacteriales</taxon>
        <taxon>Sphingobacteriaceae</taxon>
        <taxon>Pedobacter</taxon>
    </lineage>
</organism>
<accession>A0A0D0FVS2</accession>
<evidence type="ECO:0000313" key="1">
    <source>
        <dbReference type="EMBL" id="KIO76569.1"/>
    </source>
</evidence>
<reference evidence="1 2" key="1">
    <citation type="submission" date="2015-01" db="EMBL/GenBank/DDBJ databases">
        <title>Draft genome sequence of Pedobacter sp. NL19 isolated from sludge of an effluent treatment pond in an abandoned uranium mine.</title>
        <authorList>
            <person name="Santos T."/>
            <person name="Caetano T."/>
            <person name="Covas C."/>
            <person name="Cruz A."/>
            <person name="Mendo S."/>
        </authorList>
    </citation>
    <scope>NUCLEOTIDE SEQUENCE [LARGE SCALE GENOMIC DNA]</scope>
    <source>
        <strain evidence="1 2">NL19</strain>
    </source>
</reference>
<dbReference type="RefSeq" id="WP_041882856.1">
    <property type="nucleotide sequence ID" value="NZ_CP157278.1"/>
</dbReference>
<dbReference type="STRING" id="1503925.TH53_14055"/>
<protein>
    <submittedName>
        <fullName evidence="1">Uncharacterized protein</fullName>
    </submittedName>
</protein>
<keyword evidence="2" id="KW-1185">Reference proteome</keyword>
<dbReference type="Proteomes" id="UP000032049">
    <property type="component" value="Unassembled WGS sequence"/>
</dbReference>